<gene>
    <name evidence="1" type="ORF">QQS35_10560</name>
</gene>
<dbReference type="Proteomes" id="UP001235343">
    <property type="component" value="Unassembled WGS sequence"/>
</dbReference>
<protein>
    <submittedName>
        <fullName evidence="1">Uncharacterized protein</fullName>
    </submittedName>
</protein>
<name>A0ABT7L6P3_9BACI</name>
<reference evidence="1 2" key="1">
    <citation type="submission" date="2023-06" db="EMBL/GenBank/DDBJ databases">
        <title>Aquibacillus rhizosphaerae LR5S19.</title>
        <authorList>
            <person name="Sun J.-Q."/>
        </authorList>
    </citation>
    <scope>NUCLEOTIDE SEQUENCE [LARGE SCALE GENOMIC DNA]</scope>
    <source>
        <strain evidence="1 2">LR5S19</strain>
    </source>
</reference>
<proteinExistence type="predicted"/>
<evidence type="ECO:0000313" key="2">
    <source>
        <dbReference type="Proteomes" id="UP001235343"/>
    </source>
</evidence>
<dbReference type="RefSeq" id="WP_285932037.1">
    <property type="nucleotide sequence ID" value="NZ_JASTZU010000034.1"/>
</dbReference>
<sequence>MTQRYLSVEEFNELLQKWNGQTIKITKNELDDDDKTVMELNSISYARDTRRIDDYEPMHALYLNGTGYVQTDANEPQSLPESHYEIPLEDSTLYQYNNSQFHLITDRGTYTIEVTQDN</sequence>
<dbReference type="EMBL" id="JASTZU010000034">
    <property type="protein sequence ID" value="MDL4840892.1"/>
    <property type="molecule type" value="Genomic_DNA"/>
</dbReference>
<keyword evidence="2" id="KW-1185">Reference proteome</keyword>
<organism evidence="1 2">
    <name type="scientific">Aquibacillus rhizosphaerae</name>
    <dbReference type="NCBI Taxonomy" id="3051431"/>
    <lineage>
        <taxon>Bacteria</taxon>
        <taxon>Bacillati</taxon>
        <taxon>Bacillota</taxon>
        <taxon>Bacilli</taxon>
        <taxon>Bacillales</taxon>
        <taxon>Bacillaceae</taxon>
        <taxon>Aquibacillus</taxon>
    </lineage>
</organism>
<comment type="caution">
    <text evidence="1">The sequence shown here is derived from an EMBL/GenBank/DDBJ whole genome shotgun (WGS) entry which is preliminary data.</text>
</comment>
<evidence type="ECO:0000313" key="1">
    <source>
        <dbReference type="EMBL" id="MDL4840892.1"/>
    </source>
</evidence>
<dbReference type="InterPro" id="IPR058926">
    <property type="entry name" value="YmzB-like"/>
</dbReference>
<accession>A0ABT7L6P3</accession>
<dbReference type="Pfam" id="PF25846">
    <property type="entry name" value="YmzB"/>
    <property type="match status" value="1"/>
</dbReference>